<gene>
    <name evidence="1" type="ORF">SAMN06265379_103140</name>
</gene>
<evidence type="ECO:0000313" key="2">
    <source>
        <dbReference type="Proteomes" id="UP000319040"/>
    </source>
</evidence>
<name>A0A521CH44_SACCC</name>
<evidence type="ECO:0000313" key="1">
    <source>
        <dbReference type="EMBL" id="SMO58759.1"/>
    </source>
</evidence>
<organism evidence="1 2">
    <name type="scientific">Saccharicrinis carchari</name>
    <dbReference type="NCBI Taxonomy" id="1168039"/>
    <lineage>
        <taxon>Bacteria</taxon>
        <taxon>Pseudomonadati</taxon>
        <taxon>Bacteroidota</taxon>
        <taxon>Bacteroidia</taxon>
        <taxon>Marinilabiliales</taxon>
        <taxon>Marinilabiliaceae</taxon>
        <taxon>Saccharicrinis</taxon>
    </lineage>
</organism>
<keyword evidence="2" id="KW-1185">Reference proteome</keyword>
<accession>A0A521CH44</accession>
<dbReference type="Pfam" id="PF20242">
    <property type="entry name" value="Emfourin"/>
    <property type="match status" value="1"/>
</dbReference>
<dbReference type="EMBL" id="FXTB01000003">
    <property type="protein sequence ID" value="SMO58759.1"/>
    <property type="molecule type" value="Genomic_DNA"/>
</dbReference>
<dbReference type="OrthoDB" id="6956709at2"/>
<proteinExistence type="predicted"/>
<dbReference type="Proteomes" id="UP000319040">
    <property type="component" value="Unassembled WGS sequence"/>
</dbReference>
<protein>
    <submittedName>
        <fullName evidence="1">Uncharacterized protein</fullName>
    </submittedName>
</protein>
<dbReference type="AlphaFoldDB" id="A0A521CH44"/>
<dbReference type="RefSeq" id="WP_142532857.1">
    <property type="nucleotide sequence ID" value="NZ_FXTB01000003.1"/>
</dbReference>
<dbReference type="InterPro" id="IPR049457">
    <property type="entry name" value="Emfourin"/>
</dbReference>
<reference evidence="1 2" key="1">
    <citation type="submission" date="2017-05" db="EMBL/GenBank/DDBJ databases">
        <authorList>
            <person name="Varghese N."/>
            <person name="Submissions S."/>
        </authorList>
    </citation>
    <scope>NUCLEOTIDE SEQUENCE [LARGE SCALE GENOMIC DNA]</scope>
    <source>
        <strain evidence="1 2">DSM 27040</strain>
    </source>
</reference>
<sequence>MMNQPYTIFFERSGGFTGIPLSVQVSSVELAKKDRDRLDKLMVESDICNLKNIKNENSAIRDQFDYLIRVKCDTVEKQFSFSDNTVPTDFLPLINYLLQLALWKKS</sequence>